<sequence>MDWRLAFAPLYAAGLGALVLAAFTFGRREARSFTPRGPLAWFALLAVLYSLVALRYGTGPFTWVSLGALGHGMGAGLLVGAAGLAAAGSRVRVRADALKAEAPRGIDEGVAALRQGQVPHWGVYRGRLAASDSVTSPGGVVCAFYEAEVRARRADGGKGSLLSVERAYAPLLQVKGEKAEAALSFSPRLLLAPQRTRPCLLGLPAEAGAANVPAEGLPPEEALSYERVGKLGEECLVVGELRPGPVPGVYELRGRQGGPAMVILGNQGETTGSVLTRRAWRLFAAAGGLTVAAAWVFAS</sequence>
<name>A0A250IRZ8_9BACT</name>
<reference evidence="2 3" key="1">
    <citation type="submission" date="2017-06" db="EMBL/GenBank/DDBJ databases">
        <authorList>
            <person name="Kim H.J."/>
            <person name="Triplett B.A."/>
        </authorList>
    </citation>
    <scope>NUCLEOTIDE SEQUENCE [LARGE SCALE GENOMIC DNA]</scope>
    <source>
        <strain evidence="2 3">DSM 14713</strain>
    </source>
</reference>
<feature type="transmembrane region" description="Helical" evidence="1">
    <location>
        <begin position="279"/>
        <end position="298"/>
    </location>
</feature>
<organism evidence="2 3">
    <name type="scientific">Melittangium boletus DSM 14713</name>
    <dbReference type="NCBI Taxonomy" id="1294270"/>
    <lineage>
        <taxon>Bacteria</taxon>
        <taxon>Pseudomonadati</taxon>
        <taxon>Myxococcota</taxon>
        <taxon>Myxococcia</taxon>
        <taxon>Myxococcales</taxon>
        <taxon>Cystobacterineae</taxon>
        <taxon>Archangiaceae</taxon>
        <taxon>Melittangium</taxon>
    </lineage>
</organism>
<evidence type="ECO:0000313" key="3">
    <source>
        <dbReference type="Proteomes" id="UP000217289"/>
    </source>
</evidence>
<keyword evidence="1" id="KW-0812">Transmembrane</keyword>
<keyword evidence="1" id="KW-0472">Membrane</keyword>
<dbReference type="KEGG" id="mbd:MEBOL_007524"/>
<feature type="transmembrane region" description="Helical" evidence="1">
    <location>
        <begin position="63"/>
        <end position="87"/>
    </location>
</feature>
<gene>
    <name evidence="2" type="ORF">MEBOL_007524</name>
</gene>
<keyword evidence="1" id="KW-1133">Transmembrane helix</keyword>
<evidence type="ECO:0000256" key="1">
    <source>
        <dbReference type="SAM" id="Phobius"/>
    </source>
</evidence>
<dbReference type="Proteomes" id="UP000217289">
    <property type="component" value="Chromosome"/>
</dbReference>
<dbReference type="AlphaFoldDB" id="A0A250IRZ8"/>
<dbReference type="EMBL" id="CP022163">
    <property type="protein sequence ID" value="ATB34023.1"/>
    <property type="molecule type" value="Genomic_DNA"/>
</dbReference>
<feature type="transmembrane region" description="Helical" evidence="1">
    <location>
        <begin position="38"/>
        <end position="57"/>
    </location>
</feature>
<accession>A0A250IRZ8</accession>
<feature type="transmembrane region" description="Helical" evidence="1">
    <location>
        <begin position="6"/>
        <end position="26"/>
    </location>
</feature>
<protein>
    <submittedName>
        <fullName evidence="2">Uncharacterized protein</fullName>
    </submittedName>
</protein>
<keyword evidence="3" id="KW-1185">Reference proteome</keyword>
<proteinExistence type="predicted"/>
<dbReference type="RefSeq" id="WP_095981974.1">
    <property type="nucleotide sequence ID" value="NZ_CP022163.1"/>
</dbReference>
<dbReference type="OrthoDB" id="5506698at2"/>
<evidence type="ECO:0000313" key="2">
    <source>
        <dbReference type="EMBL" id="ATB34023.1"/>
    </source>
</evidence>